<dbReference type="PANTHER" id="PTHR35535:SF1">
    <property type="entry name" value="HEAT SHOCK PROTEIN HSLJ"/>
    <property type="match status" value="1"/>
</dbReference>
<evidence type="ECO:0000256" key="2">
    <source>
        <dbReference type="ARBA" id="ARBA00023136"/>
    </source>
</evidence>
<keyword evidence="4" id="KW-0449">Lipoprotein</keyword>
<feature type="region of interest" description="Disordered" evidence="5">
    <location>
        <begin position="23"/>
        <end position="51"/>
    </location>
</feature>
<dbReference type="SUPFAM" id="SSF141488">
    <property type="entry name" value="YdhA-like"/>
    <property type="match status" value="1"/>
</dbReference>
<dbReference type="Proteomes" id="UP001596303">
    <property type="component" value="Unassembled WGS sequence"/>
</dbReference>
<dbReference type="InterPro" id="IPR018660">
    <property type="entry name" value="MliC"/>
</dbReference>
<feature type="chain" id="PRO_5045574960" evidence="6">
    <location>
        <begin position="20"/>
        <end position="251"/>
    </location>
</feature>
<gene>
    <name evidence="9" type="ORF">ACFQDM_05875</name>
</gene>
<evidence type="ECO:0000256" key="4">
    <source>
        <dbReference type="ARBA" id="ARBA00023288"/>
    </source>
</evidence>
<evidence type="ECO:0000313" key="9">
    <source>
        <dbReference type="EMBL" id="MFC6197596.1"/>
    </source>
</evidence>
<sequence length="251" mass="26727">MKAALTTISALALVGALQACSPTKTDMSDQAKNETSEPNPATTPTTRPLSLSDDNAVLYDCAGSEVATEYRNAEDDILVELDGVVYALPPAISASGARYEGATDLGTLEFWDNGQEALLTIGEGETINCTRLDSTTTGNDMSTELTGKTWLVEDLNTAGVIDIAQTTLIFSPDGRISGSTGCNQYTGSYDIEGDDIIFSQIATTRKACPEALMKQEQTFLTVIETPLRLEFNENGALLLSGPDRSLRALPL</sequence>
<feature type="compositionally biased region" description="Polar residues" evidence="5">
    <location>
        <begin position="36"/>
        <end position="51"/>
    </location>
</feature>
<evidence type="ECO:0000256" key="3">
    <source>
        <dbReference type="ARBA" id="ARBA00023139"/>
    </source>
</evidence>
<dbReference type="Pfam" id="PF09864">
    <property type="entry name" value="MliC"/>
    <property type="match status" value="1"/>
</dbReference>
<keyword evidence="2" id="KW-0472">Membrane</keyword>
<evidence type="ECO:0000256" key="6">
    <source>
        <dbReference type="SAM" id="SignalP"/>
    </source>
</evidence>
<accession>A0ABW1S7D5</accession>
<feature type="compositionally biased region" description="Basic and acidic residues" evidence="5">
    <location>
        <begin position="26"/>
        <end position="35"/>
    </location>
</feature>
<feature type="domain" description="C-type lysozyme inhibitor" evidence="8">
    <location>
        <begin position="59"/>
        <end position="126"/>
    </location>
</feature>
<keyword evidence="3" id="KW-0564">Palmitate</keyword>
<dbReference type="Gene3D" id="2.40.128.270">
    <property type="match status" value="1"/>
</dbReference>
<keyword evidence="10" id="KW-1185">Reference proteome</keyword>
<proteinExistence type="predicted"/>
<dbReference type="EMBL" id="JBHSSW010000005">
    <property type="protein sequence ID" value="MFC6197596.1"/>
    <property type="molecule type" value="Genomic_DNA"/>
</dbReference>
<dbReference type="RefSeq" id="WP_377376732.1">
    <property type="nucleotide sequence ID" value="NZ_JBHSSW010000005.1"/>
</dbReference>
<organism evidence="9 10">
    <name type="scientific">Ponticaulis profundi</name>
    <dbReference type="NCBI Taxonomy" id="2665222"/>
    <lineage>
        <taxon>Bacteria</taxon>
        <taxon>Pseudomonadati</taxon>
        <taxon>Pseudomonadota</taxon>
        <taxon>Alphaproteobacteria</taxon>
        <taxon>Hyphomonadales</taxon>
        <taxon>Hyphomonadaceae</taxon>
        <taxon>Ponticaulis</taxon>
    </lineage>
</organism>
<comment type="caution">
    <text evidence="9">The sequence shown here is derived from an EMBL/GenBank/DDBJ whole genome shotgun (WGS) entry which is preliminary data.</text>
</comment>
<dbReference type="Pfam" id="PF03724">
    <property type="entry name" value="META"/>
    <property type="match status" value="1"/>
</dbReference>
<feature type="domain" description="DUF306" evidence="7">
    <location>
        <begin position="143"/>
        <end position="242"/>
    </location>
</feature>
<dbReference type="Gene3D" id="2.40.128.200">
    <property type="match status" value="1"/>
</dbReference>
<evidence type="ECO:0000313" key="10">
    <source>
        <dbReference type="Proteomes" id="UP001596303"/>
    </source>
</evidence>
<dbReference type="PROSITE" id="PS51257">
    <property type="entry name" value="PROKAR_LIPOPROTEIN"/>
    <property type="match status" value="1"/>
</dbReference>
<evidence type="ECO:0000256" key="5">
    <source>
        <dbReference type="SAM" id="MobiDB-lite"/>
    </source>
</evidence>
<evidence type="ECO:0000256" key="1">
    <source>
        <dbReference type="ARBA" id="ARBA00022729"/>
    </source>
</evidence>
<name>A0ABW1S7D5_9PROT</name>
<dbReference type="PANTHER" id="PTHR35535">
    <property type="entry name" value="HEAT SHOCK PROTEIN HSLJ"/>
    <property type="match status" value="1"/>
</dbReference>
<keyword evidence="1 6" id="KW-0732">Signal</keyword>
<dbReference type="InterPro" id="IPR053147">
    <property type="entry name" value="Hsp_HslJ-like"/>
</dbReference>
<dbReference type="InterPro" id="IPR036328">
    <property type="entry name" value="MliC_sf"/>
</dbReference>
<feature type="signal peptide" evidence="6">
    <location>
        <begin position="1"/>
        <end position="19"/>
    </location>
</feature>
<evidence type="ECO:0000259" key="8">
    <source>
        <dbReference type="Pfam" id="PF09864"/>
    </source>
</evidence>
<reference evidence="10" key="1">
    <citation type="journal article" date="2019" name="Int. J. Syst. Evol. Microbiol.">
        <title>The Global Catalogue of Microorganisms (GCM) 10K type strain sequencing project: providing services to taxonomists for standard genome sequencing and annotation.</title>
        <authorList>
            <consortium name="The Broad Institute Genomics Platform"/>
            <consortium name="The Broad Institute Genome Sequencing Center for Infectious Disease"/>
            <person name="Wu L."/>
            <person name="Ma J."/>
        </authorList>
    </citation>
    <scope>NUCLEOTIDE SEQUENCE [LARGE SCALE GENOMIC DNA]</scope>
    <source>
        <strain evidence="10">CGMCC-1.15741</strain>
    </source>
</reference>
<evidence type="ECO:0000259" key="7">
    <source>
        <dbReference type="Pfam" id="PF03724"/>
    </source>
</evidence>
<protein>
    <submittedName>
        <fullName evidence="9">META domain-containing protein</fullName>
    </submittedName>
</protein>
<dbReference type="InterPro" id="IPR038670">
    <property type="entry name" value="HslJ-like_sf"/>
</dbReference>
<dbReference type="InterPro" id="IPR005184">
    <property type="entry name" value="DUF306_Meta_HslJ"/>
</dbReference>